<accession>A0A509EN10</accession>
<sequence>MKTLTRIAALGLALAGALSPASAQYYGERDYGYRDRGDYRDYRRRDDDEDRPRYRNRGDYAFDEREYLRCNPDVRRAIVNGQMESGLAHYRTFGRREGRRLSC</sequence>
<proteinExistence type="predicted"/>
<feature type="region of interest" description="Disordered" evidence="1">
    <location>
        <begin position="37"/>
        <end position="56"/>
    </location>
</feature>
<feature type="signal peptide" evidence="2">
    <location>
        <begin position="1"/>
        <end position="23"/>
    </location>
</feature>
<feature type="chain" id="PRO_5021338869" description="Lectin-like protein BA14k" evidence="2">
    <location>
        <begin position="24"/>
        <end position="103"/>
    </location>
</feature>
<evidence type="ECO:0000256" key="2">
    <source>
        <dbReference type="SAM" id="SignalP"/>
    </source>
</evidence>
<evidence type="ECO:0008006" key="5">
    <source>
        <dbReference type="Google" id="ProtNLM"/>
    </source>
</evidence>
<reference evidence="3 4" key="1">
    <citation type="submission" date="2019-06" db="EMBL/GenBank/DDBJ databases">
        <authorList>
            <person name="Rodrigo-Torres L."/>
            <person name="Arahal R. D."/>
            <person name="Lucena T."/>
        </authorList>
    </citation>
    <scope>NUCLEOTIDE SEQUENCE [LARGE SCALE GENOMIC DNA]</scope>
    <source>
        <strain evidence="3 4">SB0023/3</strain>
    </source>
</reference>
<gene>
    <name evidence="3" type="ORF">MET9862_05438</name>
</gene>
<keyword evidence="4" id="KW-1185">Reference proteome</keyword>
<evidence type="ECO:0000313" key="3">
    <source>
        <dbReference type="EMBL" id="VUD74805.1"/>
    </source>
</evidence>
<keyword evidence="2" id="KW-0732">Signal</keyword>
<dbReference type="RefSeq" id="WP_142586064.1">
    <property type="nucleotide sequence ID" value="NZ_CABFPH010000159.1"/>
</dbReference>
<organism evidence="3 4">
    <name type="scientific">Methylobacterium symbioticum</name>
    <dbReference type="NCBI Taxonomy" id="2584084"/>
    <lineage>
        <taxon>Bacteria</taxon>
        <taxon>Pseudomonadati</taxon>
        <taxon>Pseudomonadota</taxon>
        <taxon>Alphaproteobacteria</taxon>
        <taxon>Hyphomicrobiales</taxon>
        <taxon>Methylobacteriaceae</taxon>
        <taxon>Methylobacterium</taxon>
    </lineage>
</organism>
<evidence type="ECO:0000313" key="4">
    <source>
        <dbReference type="Proteomes" id="UP000410984"/>
    </source>
</evidence>
<dbReference type="AlphaFoldDB" id="A0A509EN10"/>
<dbReference type="Proteomes" id="UP000410984">
    <property type="component" value="Unassembled WGS sequence"/>
</dbReference>
<name>A0A509EN10_9HYPH</name>
<protein>
    <recommendedName>
        <fullName evidence="5">Lectin-like protein BA14k</fullName>
    </recommendedName>
</protein>
<dbReference type="OrthoDB" id="8435941at2"/>
<evidence type="ECO:0000256" key="1">
    <source>
        <dbReference type="SAM" id="MobiDB-lite"/>
    </source>
</evidence>
<dbReference type="EMBL" id="CABFPH010000159">
    <property type="protein sequence ID" value="VUD74805.1"/>
    <property type="molecule type" value="Genomic_DNA"/>
</dbReference>